<dbReference type="InterPro" id="IPR025592">
    <property type="entry name" value="DUF4347"/>
</dbReference>
<dbReference type="InterPro" id="IPR002126">
    <property type="entry name" value="Cadherin-like_dom"/>
</dbReference>
<dbReference type="Gene3D" id="2.60.40.60">
    <property type="entry name" value="Cadherins"/>
    <property type="match status" value="1"/>
</dbReference>
<feature type="domain" description="Cadherin" evidence="8">
    <location>
        <begin position="905"/>
        <end position="995"/>
    </location>
</feature>
<dbReference type="GO" id="GO:0007156">
    <property type="term" value="P:homophilic cell adhesion via plasma membrane adhesion molecules"/>
    <property type="evidence" value="ECO:0007669"/>
    <property type="project" value="InterPro"/>
</dbReference>
<dbReference type="PANTHER" id="PTHR24025">
    <property type="entry name" value="DESMOGLEIN FAMILY MEMBER"/>
    <property type="match status" value="1"/>
</dbReference>
<dbReference type="EMBL" id="CP002198">
    <property type="protein sequence ID" value="ADN17468.1"/>
    <property type="molecule type" value="Genomic_DNA"/>
</dbReference>
<dbReference type="InterPro" id="IPR043708">
    <property type="entry name" value="DUF5648"/>
</dbReference>
<feature type="domain" description="Cadherin" evidence="8">
    <location>
        <begin position="1197"/>
        <end position="1277"/>
    </location>
</feature>
<keyword evidence="5" id="KW-0130">Cell adhesion</keyword>
<dbReference type="RefSeq" id="WP_013325505.1">
    <property type="nucleotide sequence ID" value="NC_014501.1"/>
</dbReference>
<dbReference type="Pfam" id="PF18885">
    <property type="entry name" value="DUF5648"/>
    <property type="match status" value="1"/>
</dbReference>
<dbReference type="InterPro" id="IPR050971">
    <property type="entry name" value="Cadherin-domain_protein"/>
</dbReference>
<keyword evidence="2" id="KW-0812">Transmembrane</keyword>
<dbReference type="Pfam" id="PF08309">
    <property type="entry name" value="LVIVD"/>
    <property type="match status" value="3"/>
</dbReference>
<dbReference type="PROSITE" id="PS50268">
    <property type="entry name" value="CADHERIN_2"/>
    <property type="match status" value="3"/>
</dbReference>
<dbReference type="SUPFAM" id="SSF51004">
    <property type="entry name" value="C-terminal (heme d1) domain of cytochrome cd1-nitrite reductase"/>
    <property type="match status" value="1"/>
</dbReference>
<dbReference type="OrthoDB" id="428641at2"/>
<name>E0UBB2_GLOV7</name>
<organism evidence="9 10">
    <name type="scientific">Gloeothece verrucosa (strain PCC 7822)</name>
    <name type="common">Cyanothece sp. (strain PCC 7822)</name>
    <dbReference type="NCBI Taxonomy" id="497965"/>
    <lineage>
        <taxon>Bacteria</taxon>
        <taxon>Bacillati</taxon>
        <taxon>Cyanobacteriota</taxon>
        <taxon>Cyanophyceae</taxon>
        <taxon>Oscillatoriophycideae</taxon>
        <taxon>Chroococcales</taxon>
        <taxon>Aphanothecaceae</taxon>
        <taxon>Gloeothece</taxon>
        <taxon>Gloeothece verrucosa</taxon>
    </lineage>
</organism>
<dbReference type="Proteomes" id="UP000008206">
    <property type="component" value="Chromosome"/>
</dbReference>
<protein>
    <submittedName>
        <fullName evidence="9">Cadherin</fullName>
    </submittedName>
</protein>
<dbReference type="HOGENOM" id="CLU_248265_0_0_3"/>
<accession>E0UBB2</accession>
<evidence type="ECO:0000256" key="6">
    <source>
        <dbReference type="ARBA" id="ARBA00022989"/>
    </source>
</evidence>
<evidence type="ECO:0000313" key="9">
    <source>
        <dbReference type="EMBL" id="ADN17468.1"/>
    </source>
</evidence>
<evidence type="ECO:0000256" key="4">
    <source>
        <dbReference type="ARBA" id="ARBA00022837"/>
    </source>
</evidence>
<sequence>MVKLNTSKKIKQIVFLDAKVENYQSLLTATRSNVAAYVIASDRDGVEQIIEILRSGDEINDIHIVSHGSPGCLYLGNTQLSLDTLNNYIDLLRLYFSGQSRENIPNLYLYGCNVAAGDGGEEFLTKLSQITGGSIFASARRTGNADLGGDWLLEVRVSQGKIREPHTESRLPFQRESLLSYPSVLSVQGNYNSITQVDKYIYAVYSTGTETGLEIYGPKASDPDALEVKGSYKDLDPNSTYTKVTVVGNSAYVLSTSRLLVIDITDKTKPTPIATQPKQDIGIDISDMAINANGDVAYGTPNDGSQQLEIIDLTSNNKSAAFLKIGGAPQGITVDGNYLYVAEVNDTSSKVEIFQIDSVNHSKLTLDQTKTISLGTDQYASNVAISGGYVFVVYNTPTTINNVDALQSSVNIYSLDTLQLKGTYTLDLANADKFFDPAKSVEQLYSNFRGDITVDGNYAYFAYSLIGQHLDPNIDDYVTTVAESGLKRINLTSYTGDNVPIKTTDNLDFVVNDVARIGGYTYFADSNGFHTPPTDVNLSGTKVAPDNDNAEIGTLTTTDLEDTLATSFKYELLTNTTNFKIDGDKLYTAQKLNKGTQAIQIKSTDPEGLFHIEDFTISVGLDNSAPTGISLSKTQVNYDPKTGNVVGTLKTTDPDDLTGFTYTLLSNTDNFEIVGDELRSKTLFAVKDDPQTVDIKSTDKNGTGLFKIEKFNIDINFTPTDITLSQNTFNAPLKGPVANLSTSDPDGDKVFKYTLLSNTDNFKIDGNQLLTTKPLDTFVDQTVKIQSTDEGGLSYTKDLTIYLNAAPNNIKLDKSKFNAPLNGSVGYLSTTDPDGDKVFKYTLLSNTDNFKILGNELLTTKSLNGYQNQTVKIQSTDEGGLSYSQDLIININVAPTDITLTGNKVSLTSSIGTPVGDLSTSDDDTKEAEGDSFTYTLLSNTKYFKIEGNQLKTNDLFSNTQPQTVDIQTTDSNKLSYNKSFTINIINTTNHAPTNINLSGTQVNTYQPSNTLIGNLSTTDPDGDTNFTYQLLDGNSEFFIQGNQLFTSKQFTSGGTRTISIQTTDAGKLSYNKYFSITINKINRAPTDLTLSGNQVNTYQPSNTLIGNLSTTDPDGDTNFTYQLLDGNNDFFIQGNELFTNKEFTTADQKTVAIKTTDGGGLSYNKFFSININKINRAPSDISLSGNQVKTYQPSKTLIGNLSTTDPDGDSNFTYQLLDGNSDFVIEGNQLFTNKEFTTASPKTINIKTTDAGGLSYSKSFTIAINSNNSNNHAPTKINLSANTVKLNQPIGTLVGNLSTVDPDGDTSFTYQLLSNNNNFLIQGNQLKTNSIFTKTGPQTVSIKTTDAGGLSYQQDLTITTASITQLQSPVMRYRDSLTGMHFYTANLMEQSFIAQSLPSFQLEGPAFIASLNPQNNLLPIYRFFNPTTGDHFFTANQAERDSVINNIKVYQYEGIGFYSYGADAKEGTNVLRFFNPTSGEHFYTMSQAEQAAVQTFGFMYEGVAFKAL</sequence>
<dbReference type="SMART" id="SM00112">
    <property type="entry name" value="CA"/>
    <property type="match status" value="5"/>
</dbReference>
<dbReference type="PANTHER" id="PTHR24025:SF23">
    <property type="entry name" value="NEURAL-CADHERIN"/>
    <property type="match status" value="1"/>
</dbReference>
<feature type="domain" description="Cadherin" evidence="8">
    <location>
        <begin position="730"/>
        <end position="822"/>
    </location>
</feature>
<dbReference type="CDD" id="cd11304">
    <property type="entry name" value="Cadherin_repeat"/>
    <property type="match status" value="2"/>
</dbReference>
<evidence type="ECO:0000256" key="5">
    <source>
        <dbReference type="ARBA" id="ARBA00022889"/>
    </source>
</evidence>
<keyword evidence="3" id="KW-0677">Repeat</keyword>
<keyword evidence="7" id="KW-0472">Membrane</keyword>
<dbReference type="GO" id="GO:0016020">
    <property type="term" value="C:membrane"/>
    <property type="evidence" value="ECO:0007669"/>
    <property type="project" value="UniProtKB-SubCell"/>
</dbReference>
<evidence type="ECO:0000256" key="7">
    <source>
        <dbReference type="ARBA" id="ARBA00023136"/>
    </source>
</evidence>
<dbReference type="eggNOG" id="COG5276">
    <property type="taxonomic scope" value="Bacteria"/>
</dbReference>
<evidence type="ECO:0000313" key="10">
    <source>
        <dbReference type="Proteomes" id="UP000008206"/>
    </source>
</evidence>
<dbReference type="InterPro" id="IPR011048">
    <property type="entry name" value="Haem_d1_sf"/>
</dbReference>
<evidence type="ECO:0000256" key="1">
    <source>
        <dbReference type="ARBA" id="ARBA00004370"/>
    </source>
</evidence>
<keyword evidence="4" id="KW-0106">Calcium</keyword>
<dbReference type="STRING" id="497965.Cyan7822_5597"/>
<reference evidence="10" key="1">
    <citation type="journal article" date="2011" name="MBio">
        <title>Novel metabolic attributes of the genus Cyanothece, comprising a group of unicellular nitrogen-fixing Cyanobacteria.</title>
        <authorList>
            <person name="Bandyopadhyay A."/>
            <person name="Elvitigala T."/>
            <person name="Welsh E."/>
            <person name="Stockel J."/>
            <person name="Liberton M."/>
            <person name="Min H."/>
            <person name="Sherman L.A."/>
            <person name="Pakrasi H.B."/>
        </authorList>
    </citation>
    <scope>NUCLEOTIDE SEQUENCE [LARGE SCALE GENOMIC DNA]</scope>
    <source>
        <strain evidence="10">PCC 7822</strain>
    </source>
</reference>
<dbReference type="GO" id="GO:0005911">
    <property type="term" value="C:cell-cell junction"/>
    <property type="evidence" value="ECO:0007669"/>
    <property type="project" value="TreeGrafter"/>
</dbReference>
<keyword evidence="10" id="KW-1185">Reference proteome</keyword>
<keyword evidence="6" id="KW-1133">Transmembrane helix</keyword>
<dbReference type="KEGG" id="cyj:Cyan7822_5597"/>
<evidence type="ECO:0000256" key="3">
    <source>
        <dbReference type="ARBA" id="ARBA00022737"/>
    </source>
</evidence>
<dbReference type="GO" id="GO:0005509">
    <property type="term" value="F:calcium ion binding"/>
    <property type="evidence" value="ECO:0007669"/>
    <property type="project" value="InterPro"/>
</dbReference>
<evidence type="ECO:0000256" key="2">
    <source>
        <dbReference type="ARBA" id="ARBA00022692"/>
    </source>
</evidence>
<proteinExistence type="predicted"/>
<dbReference type="InterPro" id="IPR013211">
    <property type="entry name" value="LVIVD"/>
</dbReference>
<dbReference type="Pfam" id="PF14252">
    <property type="entry name" value="DUF4347"/>
    <property type="match status" value="1"/>
</dbReference>
<gene>
    <name evidence="9" type="ordered locus">Cyan7822_5597</name>
</gene>
<comment type="subcellular location">
    <subcellularLocation>
        <location evidence="1">Membrane</location>
    </subcellularLocation>
</comment>
<evidence type="ECO:0000259" key="8">
    <source>
        <dbReference type="PROSITE" id="PS50268"/>
    </source>
</evidence>